<gene>
    <name evidence="2" type="ORF">LSH36_118g01028</name>
</gene>
<feature type="non-terminal residue" evidence="2">
    <location>
        <position position="1"/>
    </location>
</feature>
<organism evidence="2 3">
    <name type="scientific">Paralvinella palmiformis</name>
    <dbReference type="NCBI Taxonomy" id="53620"/>
    <lineage>
        <taxon>Eukaryota</taxon>
        <taxon>Metazoa</taxon>
        <taxon>Spiralia</taxon>
        <taxon>Lophotrochozoa</taxon>
        <taxon>Annelida</taxon>
        <taxon>Polychaeta</taxon>
        <taxon>Sedentaria</taxon>
        <taxon>Canalipalpata</taxon>
        <taxon>Terebellida</taxon>
        <taxon>Terebelliformia</taxon>
        <taxon>Alvinellidae</taxon>
        <taxon>Paralvinella</taxon>
    </lineage>
</organism>
<comment type="caution">
    <text evidence="2">The sequence shown here is derived from an EMBL/GenBank/DDBJ whole genome shotgun (WGS) entry which is preliminary data.</text>
</comment>
<reference evidence="2" key="1">
    <citation type="journal article" date="2023" name="Mol. Biol. Evol.">
        <title>Third-Generation Sequencing Reveals the Adaptive Role of the Epigenome in Three Deep-Sea Polychaetes.</title>
        <authorList>
            <person name="Perez M."/>
            <person name="Aroh O."/>
            <person name="Sun Y."/>
            <person name="Lan Y."/>
            <person name="Juniper S.K."/>
            <person name="Young C.R."/>
            <person name="Angers B."/>
            <person name="Qian P.Y."/>
        </authorList>
    </citation>
    <scope>NUCLEOTIDE SEQUENCE</scope>
    <source>
        <strain evidence="2">P08H-3</strain>
    </source>
</reference>
<sequence>MLHDHIPTLLKTHPHLPHQIIQEIAKAIYILLLSMDNPSPETSKRLLVSTMFCLLDWCMKVPLSVLLETTQGNSCLIHLVFKVLHIVLCGPQGLSSQQHRTLRSEFINQDDDLHDGLRDGPPSRIGTAKSVLESLPDYSSRGQRGLSPAHYSDSEHSGKTENTLQLAAKTVLSHLVNHLGHFPMCSGASQLNTCVQEHHDLIDPAMEELT</sequence>
<keyword evidence="3" id="KW-1185">Reference proteome</keyword>
<evidence type="ECO:0000313" key="3">
    <source>
        <dbReference type="Proteomes" id="UP001208570"/>
    </source>
</evidence>
<proteinExistence type="predicted"/>
<name>A0AAD9JYE7_9ANNE</name>
<evidence type="ECO:0000256" key="1">
    <source>
        <dbReference type="SAM" id="MobiDB-lite"/>
    </source>
</evidence>
<evidence type="ECO:0000313" key="2">
    <source>
        <dbReference type="EMBL" id="KAK2161339.1"/>
    </source>
</evidence>
<dbReference type="EMBL" id="JAODUP010000118">
    <property type="protein sequence ID" value="KAK2161339.1"/>
    <property type="molecule type" value="Genomic_DNA"/>
</dbReference>
<accession>A0AAD9JYE7</accession>
<protein>
    <submittedName>
        <fullName evidence="2">Uncharacterized protein</fullName>
    </submittedName>
</protein>
<feature type="region of interest" description="Disordered" evidence="1">
    <location>
        <begin position="137"/>
        <end position="160"/>
    </location>
</feature>
<dbReference type="AlphaFoldDB" id="A0AAD9JYE7"/>
<dbReference type="Proteomes" id="UP001208570">
    <property type="component" value="Unassembled WGS sequence"/>
</dbReference>